<evidence type="ECO:0000313" key="5">
    <source>
        <dbReference type="EMBL" id="MBY17810.1"/>
    </source>
</evidence>
<dbReference type="InterPro" id="IPR013083">
    <property type="entry name" value="Znf_RING/FYVE/PHD"/>
</dbReference>
<evidence type="ECO:0000256" key="1">
    <source>
        <dbReference type="ARBA" id="ARBA00022771"/>
    </source>
</evidence>
<dbReference type="InterPro" id="IPR001841">
    <property type="entry name" value="Znf_RING"/>
</dbReference>
<keyword evidence="2" id="KW-0862">Zinc</keyword>
<dbReference type="EMBL" id="GGMR01005191">
    <property type="protein sequence ID" value="MBY17810.1"/>
    <property type="molecule type" value="Transcribed_RNA"/>
</dbReference>
<sequence>MLRMSKALALLPADRIIEGFEVVVSEARRSPNIEIAERYISYFQNQWMERVGPENFCVHGMPRRTNNDQEIFHRHLNTIMQSPLPGIWHFTKTLIKIEQEYGTRYERIQQRPALRARRRTYVQLDRKISAACERLAQSRISVKEFLLYTGHLAYDSERRPGVGRIDVHNEIVPPQIVEIIEEPNLTENNVVGGIGRLGVQMQNRFEQQQRNAGQFPVQDFADFEIDEDRDPVFNAIREMELQRMARELEDIPIIPINNTIPLPRQINCCDICFNNHKTHACLPCGHKCLCADCAVEISERCPICNTLITNVVRIFD</sequence>
<keyword evidence="1 3" id="KW-0863">Zinc-finger</keyword>
<dbReference type="SUPFAM" id="SSF57850">
    <property type="entry name" value="RING/U-box"/>
    <property type="match status" value="1"/>
</dbReference>
<accession>A0A2S2NKT5</accession>
<evidence type="ECO:0000259" key="4">
    <source>
        <dbReference type="PROSITE" id="PS50089"/>
    </source>
</evidence>
<feature type="domain" description="RING-type" evidence="4">
    <location>
        <begin position="269"/>
        <end position="305"/>
    </location>
</feature>
<name>A0A2S2NKT5_SCHGA</name>
<dbReference type="GO" id="GO:0008270">
    <property type="term" value="F:zinc ion binding"/>
    <property type="evidence" value="ECO:0007669"/>
    <property type="project" value="UniProtKB-KW"/>
</dbReference>
<dbReference type="Gene3D" id="3.30.40.10">
    <property type="entry name" value="Zinc/RING finger domain, C3HC4 (zinc finger)"/>
    <property type="match status" value="1"/>
</dbReference>
<protein>
    <submittedName>
        <fullName evidence="5">RNA-binding protein MEX3A</fullName>
    </submittedName>
</protein>
<proteinExistence type="predicted"/>
<dbReference type="PROSITE" id="PS50089">
    <property type="entry name" value="ZF_RING_2"/>
    <property type="match status" value="1"/>
</dbReference>
<gene>
    <name evidence="5" type="primary">MEX3A_2</name>
    <name evidence="5" type="ORF">g.75769</name>
</gene>
<dbReference type="AlphaFoldDB" id="A0A2S2NKT5"/>
<reference evidence="5" key="1">
    <citation type="submission" date="2018-04" db="EMBL/GenBank/DDBJ databases">
        <title>Transcriptome of Schizaphis graminum biotype I.</title>
        <authorList>
            <person name="Scully E.D."/>
            <person name="Geib S.M."/>
            <person name="Palmer N.A."/>
            <person name="Koch K."/>
            <person name="Bradshaw J."/>
            <person name="Heng-Moss T."/>
            <person name="Sarath G."/>
        </authorList>
    </citation>
    <scope>NUCLEOTIDE SEQUENCE</scope>
</reference>
<dbReference type="Pfam" id="PF13920">
    <property type="entry name" value="zf-C3HC4_3"/>
    <property type="match status" value="1"/>
</dbReference>
<organism evidence="5">
    <name type="scientific">Schizaphis graminum</name>
    <name type="common">Green bug aphid</name>
    <dbReference type="NCBI Taxonomy" id="13262"/>
    <lineage>
        <taxon>Eukaryota</taxon>
        <taxon>Metazoa</taxon>
        <taxon>Ecdysozoa</taxon>
        <taxon>Arthropoda</taxon>
        <taxon>Hexapoda</taxon>
        <taxon>Insecta</taxon>
        <taxon>Pterygota</taxon>
        <taxon>Neoptera</taxon>
        <taxon>Paraneoptera</taxon>
        <taxon>Hemiptera</taxon>
        <taxon>Sternorrhyncha</taxon>
        <taxon>Aphidomorpha</taxon>
        <taxon>Aphidoidea</taxon>
        <taxon>Aphididae</taxon>
        <taxon>Aphidini</taxon>
        <taxon>Schizaphis</taxon>
    </lineage>
</organism>
<evidence type="ECO:0000256" key="2">
    <source>
        <dbReference type="ARBA" id="ARBA00022833"/>
    </source>
</evidence>
<keyword evidence="1 3" id="KW-0479">Metal-binding</keyword>
<evidence type="ECO:0000256" key="3">
    <source>
        <dbReference type="PROSITE-ProRule" id="PRU00175"/>
    </source>
</evidence>